<proteinExistence type="predicted"/>
<keyword evidence="9" id="KW-1185">Reference proteome</keyword>
<evidence type="ECO:0000256" key="3">
    <source>
        <dbReference type="ARBA" id="ARBA00022679"/>
    </source>
</evidence>
<protein>
    <submittedName>
        <fullName evidence="8">PTS system, cellobiose-specific IIA component</fullName>
    </submittedName>
</protein>
<keyword evidence="4" id="KW-0598">Phosphotransferase system</keyword>
<dbReference type="PANTHER" id="PTHR34382">
    <property type="entry name" value="PTS SYSTEM N,N'-DIACETYLCHITOBIOSE-SPECIFIC EIIA COMPONENT"/>
    <property type="match status" value="1"/>
</dbReference>
<dbReference type="SUPFAM" id="SSF46973">
    <property type="entry name" value="Enzyme IIa from lactose specific PTS, IIa-lac"/>
    <property type="match status" value="1"/>
</dbReference>
<evidence type="ECO:0000256" key="7">
    <source>
        <dbReference type="PROSITE-ProRule" id="PRU00418"/>
    </source>
</evidence>
<dbReference type="CDD" id="cd00215">
    <property type="entry name" value="PTS_IIA_lac"/>
    <property type="match status" value="1"/>
</dbReference>
<evidence type="ECO:0000313" key="8">
    <source>
        <dbReference type="EMBL" id="SJZ56083.1"/>
    </source>
</evidence>
<keyword evidence="6" id="KW-0460">Magnesium</keyword>
<dbReference type="Proteomes" id="UP000190328">
    <property type="component" value="Unassembled WGS sequence"/>
</dbReference>
<dbReference type="PANTHER" id="PTHR34382:SF7">
    <property type="entry name" value="PTS SYSTEM N,N'-DIACETYLCHITOBIOSE-SPECIFIC EIIA COMPONENT"/>
    <property type="match status" value="1"/>
</dbReference>
<dbReference type="EMBL" id="FUXI01000006">
    <property type="protein sequence ID" value="SJZ56083.1"/>
    <property type="molecule type" value="Genomic_DNA"/>
</dbReference>
<comment type="cofactor">
    <cofactor evidence="6">
        <name>Mg(2+)</name>
        <dbReference type="ChEBI" id="CHEBI:18420"/>
    </cofactor>
    <text evidence="6">Binds 1 Mg(2+) ion per trimer.</text>
</comment>
<reference evidence="8 9" key="1">
    <citation type="submission" date="2017-02" db="EMBL/GenBank/DDBJ databases">
        <authorList>
            <person name="Peterson S.W."/>
        </authorList>
    </citation>
    <scope>NUCLEOTIDE SEQUENCE [LARGE SCALE GENOMIC DNA]</scope>
    <source>
        <strain evidence="8 9">ATCC BAA-1030</strain>
    </source>
</reference>
<dbReference type="GO" id="GO:0016740">
    <property type="term" value="F:transferase activity"/>
    <property type="evidence" value="ECO:0007669"/>
    <property type="project" value="UniProtKB-KW"/>
</dbReference>
<dbReference type="RefSeq" id="WP_078806688.1">
    <property type="nucleotide sequence ID" value="NZ_FUXI01000006.1"/>
</dbReference>
<feature type="binding site" evidence="6">
    <location>
        <position position="79"/>
    </location>
    <ligand>
        <name>Mg(2+)</name>
        <dbReference type="ChEBI" id="CHEBI:18420"/>
        <note>ligand shared between all trimeric partners</note>
    </ligand>
</feature>
<dbReference type="STRING" id="263852.SAMN02745116_00734"/>
<dbReference type="OrthoDB" id="350602at2"/>
<dbReference type="PROSITE" id="PS51095">
    <property type="entry name" value="PTS_EIIA_TYPE_3"/>
    <property type="match status" value="1"/>
</dbReference>
<feature type="modified residue" description="Phosphohistidine; by HPr" evidence="7">
    <location>
        <position position="76"/>
    </location>
</feature>
<sequence>MEGMEQISFQMIAAIGEGRSKIMLAMNEAAEGHFEEANKLLQESNQSLVKAHESHFGLIQKEANGEKVELGLLFMHAEDQLMTTSLLKDMAEQMVKMYEKLHKISEG</sequence>
<keyword evidence="2" id="KW-0762">Sugar transport</keyword>
<gene>
    <name evidence="8" type="ORF">SAMN02745116_00734</name>
</gene>
<dbReference type="GO" id="GO:0046872">
    <property type="term" value="F:metal ion binding"/>
    <property type="evidence" value="ECO:0007669"/>
    <property type="project" value="UniProtKB-KW"/>
</dbReference>
<dbReference type="InterPro" id="IPR003188">
    <property type="entry name" value="PTS_IIA_lac/cel"/>
</dbReference>
<evidence type="ECO:0000256" key="4">
    <source>
        <dbReference type="ARBA" id="ARBA00022683"/>
    </source>
</evidence>
<keyword evidence="1" id="KW-0813">Transport</keyword>
<evidence type="ECO:0000256" key="5">
    <source>
        <dbReference type="PIRSR" id="PIRSR000699-1"/>
    </source>
</evidence>
<accession>A0A1T4LN13</accession>
<dbReference type="PIRSF" id="PIRSF000699">
    <property type="entry name" value="PTS_IILac_III"/>
    <property type="match status" value="1"/>
</dbReference>
<organism evidence="8 9">
    <name type="scientific">Pilibacter termitis</name>
    <dbReference type="NCBI Taxonomy" id="263852"/>
    <lineage>
        <taxon>Bacteria</taxon>
        <taxon>Bacillati</taxon>
        <taxon>Bacillota</taxon>
        <taxon>Bacilli</taxon>
        <taxon>Lactobacillales</taxon>
        <taxon>Enterococcaceae</taxon>
        <taxon>Pilibacter</taxon>
    </lineage>
</organism>
<dbReference type="InterPro" id="IPR036542">
    <property type="entry name" value="PTS_IIA_lac/cel_sf"/>
</dbReference>
<evidence type="ECO:0000256" key="1">
    <source>
        <dbReference type="ARBA" id="ARBA00022448"/>
    </source>
</evidence>
<keyword evidence="6" id="KW-0479">Metal-binding</keyword>
<feature type="active site" description="Tele-phosphohistidine intermediate" evidence="5">
    <location>
        <position position="76"/>
    </location>
</feature>
<dbReference type="Gene3D" id="1.20.58.80">
    <property type="entry name" value="Phosphotransferase system, lactose/cellobiose-type IIA subunit"/>
    <property type="match status" value="1"/>
</dbReference>
<dbReference type="GO" id="GO:0009401">
    <property type="term" value="P:phosphoenolpyruvate-dependent sugar phosphotransferase system"/>
    <property type="evidence" value="ECO:0007669"/>
    <property type="project" value="UniProtKB-KW"/>
</dbReference>
<keyword evidence="3" id="KW-0808">Transferase</keyword>
<evidence type="ECO:0000256" key="6">
    <source>
        <dbReference type="PIRSR" id="PIRSR000699-2"/>
    </source>
</evidence>
<dbReference type="AlphaFoldDB" id="A0A1T4LN13"/>
<evidence type="ECO:0000256" key="2">
    <source>
        <dbReference type="ARBA" id="ARBA00022597"/>
    </source>
</evidence>
<name>A0A1T4LN13_9ENTE</name>
<dbReference type="Pfam" id="PF02255">
    <property type="entry name" value="PTS_IIA"/>
    <property type="match status" value="1"/>
</dbReference>
<evidence type="ECO:0000313" key="9">
    <source>
        <dbReference type="Proteomes" id="UP000190328"/>
    </source>
</evidence>